<reference evidence="10 11" key="1">
    <citation type="journal article" date="2008" name="Int. J. Syst. Evol. Microbiol.">
        <title>Description of Roseateles aquatilis sp. nov. and Roseateles terrae sp. nov., in the class Betaproteobacteria, and emended description of the genus Roseateles.</title>
        <authorList>
            <person name="Gomila M."/>
            <person name="Bowien B."/>
            <person name="Falsen E."/>
            <person name="Moore E.R."/>
            <person name="Lalucat J."/>
        </authorList>
    </citation>
    <scope>NUCLEOTIDE SEQUENCE [LARGE SCALE GENOMIC DNA]</scope>
    <source>
        <strain evidence="10 11">CCUG 48205</strain>
    </source>
</reference>
<dbReference type="GO" id="GO:0000030">
    <property type="term" value="F:mannosyltransferase activity"/>
    <property type="evidence" value="ECO:0007669"/>
    <property type="project" value="InterPro"/>
</dbReference>
<organism evidence="10 11">
    <name type="scientific">Roseateles aquatilis</name>
    <dbReference type="NCBI Taxonomy" id="431061"/>
    <lineage>
        <taxon>Bacteria</taxon>
        <taxon>Pseudomonadati</taxon>
        <taxon>Pseudomonadota</taxon>
        <taxon>Betaproteobacteria</taxon>
        <taxon>Burkholderiales</taxon>
        <taxon>Sphaerotilaceae</taxon>
        <taxon>Roseateles</taxon>
    </lineage>
</organism>
<keyword evidence="4" id="KW-0808">Transferase</keyword>
<evidence type="ECO:0000256" key="7">
    <source>
        <dbReference type="ARBA" id="ARBA00023136"/>
    </source>
</evidence>
<dbReference type="GO" id="GO:0009103">
    <property type="term" value="P:lipopolysaccharide biosynthetic process"/>
    <property type="evidence" value="ECO:0007669"/>
    <property type="project" value="UniProtKB-ARBA"/>
</dbReference>
<proteinExistence type="predicted"/>
<dbReference type="InterPro" id="IPR003342">
    <property type="entry name" value="ArnT-like_N"/>
</dbReference>
<evidence type="ECO:0000313" key="10">
    <source>
        <dbReference type="EMBL" id="OWQ91421.1"/>
    </source>
</evidence>
<dbReference type="PANTHER" id="PTHR33908:SF3">
    <property type="entry name" value="UNDECAPRENYL PHOSPHATE-ALPHA-4-AMINO-4-DEOXY-L-ARABINOSE ARABINOSYL TRANSFERASE"/>
    <property type="match status" value="1"/>
</dbReference>
<feature type="transmembrane region" description="Helical" evidence="8">
    <location>
        <begin position="411"/>
        <end position="431"/>
    </location>
</feature>
<feature type="transmembrane region" description="Helical" evidence="8">
    <location>
        <begin position="59"/>
        <end position="79"/>
    </location>
</feature>
<dbReference type="GO" id="GO:0010041">
    <property type="term" value="P:response to iron(III) ion"/>
    <property type="evidence" value="ECO:0007669"/>
    <property type="project" value="TreeGrafter"/>
</dbReference>
<evidence type="ECO:0000256" key="1">
    <source>
        <dbReference type="ARBA" id="ARBA00004651"/>
    </source>
</evidence>
<dbReference type="GO" id="GO:0016763">
    <property type="term" value="F:pentosyltransferase activity"/>
    <property type="evidence" value="ECO:0007669"/>
    <property type="project" value="TreeGrafter"/>
</dbReference>
<dbReference type="GO" id="GO:0006493">
    <property type="term" value="P:protein O-linked glycosylation"/>
    <property type="evidence" value="ECO:0007669"/>
    <property type="project" value="InterPro"/>
</dbReference>
<feature type="domain" description="ArnT-like N-terminal" evidence="9">
    <location>
        <begin position="58"/>
        <end position="291"/>
    </location>
</feature>
<feature type="transmembrane region" description="Helical" evidence="8">
    <location>
        <begin position="190"/>
        <end position="207"/>
    </location>
</feature>
<keyword evidence="3" id="KW-0328">Glycosyltransferase</keyword>
<dbReference type="AlphaFoldDB" id="A0A246JFX2"/>
<feature type="transmembrane region" description="Helical" evidence="8">
    <location>
        <begin position="214"/>
        <end position="231"/>
    </location>
</feature>
<protein>
    <recommendedName>
        <fullName evidence="9">ArnT-like N-terminal domain-containing protein</fullName>
    </recommendedName>
</protein>
<dbReference type="Proteomes" id="UP000197468">
    <property type="component" value="Unassembled WGS sequence"/>
</dbReference>
<feature type="transmembrane region" description="Helical" evidence="8">
    <location>
        <begin position="321"/>
        <end position="342"/>
    </location>
</feature>
<gene>
    <name evidence="10" type="ORF">CDN99_09710</name>
</gene>
<evidence type="ECO:0000256" key="8">
    <source>
        <dbReference type="SAM" id="Phobius"/>
    </source>
</evidence>
<evidence type="ECO:0000256" key="5">
    <source>
        <dbReference type="ARBA" id="ARBA00022692"/>
    </source>
</evidence>
<evidence type="ECO:0000256" key="6">
    <source>
        <dbReference type="ARBA" id="ARBA00022989"/>
    </source>
</evidence>
<feature type="transmembrane region" description="Helical" evidence="8">
    <location>
        <begin position="363"/>
        <end position="379"/>
    </location>
</feature>
<evidence type="ECO:0000313" key="11">
    <source>
        <dbReference type="Proteomes" id="UP000197468"/>
    </source>
</evidence>
<dbReference type="GO" id="GO:0005886">
    <property type="term" value="C:plasma membrane"/>
    <property type="evidence" value="ECO:0007669"/>
    <property type="project" value="UniProtKB-SubCell"/>
</dbReference>
<evidence type="ECO:0000256" key="4">
    <source>
        <dbReference type="ARBA" id="ARBA00022679"/>
    </source>
</evidence>
<evidence type="ECO:0000256" key="2">
    <source>
        <dbReference type="ARBA" id="ARBA00022475"/>
    </source>
</evidence>
<evidence type="ECO:0000259" key="9">
    <source>
        <dbReference type="Pfam" id="PF02366"/>
    </source>
</evidence>
<dbReference type="EMBL" id="NIOF01000003">
    <property type="protein sequence ID" value="OWQ91421.1"/>
    <property type="molecule type" value="Genomic_DNA"/>
</dbReference>
<dbReference type="Pfam" id="PF02366">
    <property type="entry name" value="PMT"/>
    <property type="match status" value="1"/>
</dbReference>
<keyword evidence="5 8" id="KW-0812">Transmembrane</keyword>
<comment type="caution">
    <text evidence="10">The sequence shown here is derived from an EMBL/GenBank/DDBJ whole genome shotgun (WGS) entry which is preliminary data.</text>
</comment>
<accession>A0A246JFX2</accession>
<feature type="transmembrane region" description="Helical" evidence="8">
    <location>
        <begin position="385"/>
        <end position="404"/>
    </location>
</feature>
<sequence length="543" mass="58845">MREPPFHRVQSQAAVPDRGVPSCGLIPTPVGRRSQAVVSRALDVLEAAHTPPRAISTTFWVVVSLVLCIGLRLLTLGSYPLSDNTEARYAEIARIMMSGGDWINLHLPGDVVFWGKPPLSTWFSALGQLALGANEWGARLPMLVLAMMVTLIVWRWLRDSSSREAILGVAVLWGSAVFFVSAGAVMTDMALTFAVTLSIGGFWWAISGTTLTRVRLGALGLFVGLALGLLAKGPVALVLSLFPVGVHALSCRGAFRDVRSLPWIKGGLLFLGIAGPWYALAELRSPGFLEYFLVGEHWSRFTQPGWTGDLYGTAHEQARGIVWAYLAVGFLPWSLLLPWLLIGRRRPARRVAADTRSERSPDTALLVAWALTPALLFSASRNILWTYVLPAAPALAILAGRWLARDPRQRVVHGLVATGLVVLTGAVAALLSSQGSMGAIRSASGVLLPLLSGGHKASEVTFLNALPYSASFYTGGKAHDVIKDEELDLWLRRDPKLGPLHEHEFLVTTEKSWRSLSEGRRSQLHVLFDADGYVLLVRAGPAG</sequence>
<keyword evidence="11" id="KW-1185">Reference proteome</keyword>
<comment type="subcellular location">
    <subcellularLocation>
        <location evidence="1">Cell membrane</location>
        <topology evidence="1">Multi-pass membrane protein</topology>
    </subcellularLocation>
</comment>
<keyword evidence="2" id="KW-1003">Cell membrane</keyword>
<keyword evidence="6 8" id="KW-1133">Transmembrane helix</keyword>
<evidence type="ECO:0000256" key="3">
    <source>
        <dbReference type="ARBA" id="ARBA00022676"/>
    </source>
</evidence>
<dbReference type="InterPro" id="IPR050297">
    <property type="entry name" value="LipidA_mod_glycosyltrf_83"/>
</dbReference>
<feature type="transmembrane region" description="Helical" evidence="8">
    <location>
        <begin position="136"/>
        <end position="154"/>
    </location>
</feature>
<name>A0A246JFX2_9BURK</name>
<dbReference type="PANTHER" id="PTHR33908">
    <property type="entry name" value="MANNOSYLTRANSFERASE YKCB-RELATED"/>
    <property type="match status" value="1"/>
</dbReference>
<keyword evidence="7 8" id="KW-0472">Membrane</keyword>
<feature type="transmembrane region" description="Helical" evidence="8">
    <location>
        <begin position="166"/>
        <end position="184"/>
    </location>
</feature>